<comment type="caution">
    <text evidence="1">The sequence shown here is derived from an EMBL/GenBank/DDBJ whole genome shotgun (WGS) entry which is preliminary data.</text>
</comment>
<dbReference type="EMBL" id="LAZR01035387">
    <property type="protein sequence ID" value="KKL27642.1"/>
    <property type="molecule type" value="Genomic_DNA"/>
</dbReference>
<reference evidence="1" key="1">
    <citation type="journal article" date="2015" name="Nature">
        <title>Complex archaea that bridge the gap between prokaryotes and eukaryotes.</title>
        <authorList>
            <person name="Spang A."/>
            <person name="Saw J.H."/>
            <person name="Jorgensen S.L."/>
            <person name="Zaremba-Niedzwiedzka K."/>
            <person name="Martijn J."/>
            <person name="Lind A.E."/>
            <person name="van Eijk R."/>
            <person name="Schleper C."/>
            <person name="Guy L."/>
            <person name="Ettema T.J."/>
        </authorList>
    </citation>
    <scope>NUCLEOTIDE SEQUENCE</scope>
</reference>
<dbReference type="InterPro" id="IPR026377">
    <property type="entry name" value="Cell_surface_SprA"/>
</dbReference>
<feature type="non-terminal residue" evidence="1">
    <location>
        <position position="1"/>
    </location>
</feature>
<gene>
    <name evidence="1" type="ORF">LCGC14_2383100</name>
</gene>
<accession>A0A0F9CMH1</accession>
<organism evidence="1">
    <name type="scientific">marine sediment metagenome</name>
    <dbReference type="NCBI Taxonomy" id="412755"/>
    <lineage>
        <taxon>unclassified sequences</taxon>
        <taxon>metagenomes</taxon>
        <taxon>ecological metagenomes</taxon>
    </lineage>
</organism>
<evidence type="ECO:0008006" key="2">
    <source>
        <dbReference type="Google" id="ProtNLM"/>
    </source>
</evidence>
<protein>
    <recommendedName>
        <fullName evidence="2">Cell surface protein SprA</fullName>
    </recommendedName>
</protein>
<sequence>IKDLTIDLTADRQLSNSYQESFSINEDNSYNVQLGNDYGNFSISTMMIGTVFGKSDEFTSENFQQFKDNRITIANRIVADRGQSPGAIDEDGFPQLYGKTQQDVLLPAFFAAYTGQNAERVNLDIFRQIPIPNWNIKYTGLMRTKWFKQRFQRFSLSHGYRAAYSINSFQTNLEKTQLQNEGLSTADPDTGDLMSDLILNNVVLTDEFNPIMRVDFEMKNSVSVLAEMRSNRALALSFDNNLMTEINGKEYTVGLGYRFKDVKFVTNIGGNKTRLKGDLNLKADVTLRDNITIIRNLDIDNNQITSGQNLLSIKFTADYALTKSLNALFFYDHSFSQFAVSTAFPQTTVNAGFTLRYNFGN</sequence>
<dbReference type="NCBIfam" id="TIGR04189">
    <property type="entry name" value="surface_SprA"/>
    <property type="match status" value="1"/>
</dbReference>
<evidence type="ECO:0000313" key="1">
    <source>
        <dbReference type="EMBL" id="KKL27642.1"/>
    </source>
</evidence>
<proteinExistence type="predicted"/>
<dbReference type="AlphaFoldDB" id="A0A0F9CMH1"/>
<name>A0A0F9CMH1_9ZZZZ</name>